<dbReference type="PANTHER" id="PTHR40547:SF1">
    <property type="entry name" value="SLL0298 PROTEIN"/>
    <property type="match status" value="1"/>
</dbReference>
<dbReference type="InterPro" id="IPR018639">
    <property type="entry name" value="DUF2062"/>
</dbReference>
<accession>A0A3B0YGM9</accession>
<feature type="transmembrane region" description="Helical" evidence="1">
    <location>
        <begin position="131"/>
        <end position="151"/>
    </location>
</feature>
<keyword evidence="1" id="KW-0812">Transmembrane</keyword>
<gene>
    <name evidence="3" type="ORF">MNBD_GAMMA12-201</name>
</gene>
<organism evidence="3">
    <name type="scientific">hydrothermal vent metagenome</name>
    <dbReference type="NCBI Taxonomy" id="652676"/>
    <lineage>
        <taxon>unclassified sequences</taxon>
        <taxon>metagenomes</taxon>
        <taxon>ecological metagenomes</taxon>
    </lineage>
</organism>
<keyword evidence="1" id="KW-1133">Transmembrane helix</keyword>
<reference evidence="3" key="1">
    <citation type="submission" date="2018-06" db="EMBL/GenBank/DDBJ databases">
        <authorList>
            <person name="Zhirakovskaya E."/>
        </authorList>
    </citation>
    <scope>NUCLEOTIDE SEQUENCE</scope>
</reference>
<evidence type="ECO:0000259" key="2">
    <source>
        <dbReference type="Pfam" id="PF09835"/>
    </source>
</evidence>
<proteinExistence type="predicted"/>
<evidence type="ECO:0000313" key="3">
    <source>
        <dbReference type="EMBL" id="VAW74482.1"/>
    </source>
</evidence>
<feature type="domain" description="DUF2062" evidence="2">
    <location>
        <begin position="23"/>
        <end position="163"/>
    </location>
</feature>
<dbReference type="PANTHER" id="PTHR40547">
    <property type="entry name" value="SLL0298 PROTEIN"/>
    <property type="match status" value="1"/>
</dbReference>
<dbReference type="AlphaFoldDB" id="A0A3B0YGM9"/>
<name>A0A3B0YGM9_9ZZZZ</name>
<protein>
    <recommendedName>
        <fullName evidence="2">DUF2062 domain-containing protein</fullName>
    </recommendedName>
</protein>
<evidence type="ECO:0000256" key="1">
    <source>
        <dbReference type="SAM" id="Phobius"/>
    </source>
</evidence>
<keyword evidence="1" id="KW-0472">Membrane</keyword>
<sequence length="173" mass="19778">MAKKFIKKIMPNHESIRDHKALKVFGTLLHDPNLWLLNRRTVSAAFAVGLFFAWVPVPFQMILAAAVAIIFRVNLPLSVVLVWVTNPLTMGPMFYGAFVLGAFLLNDPATWPAFELSMVWIKTALLLIWKPFLLGCTILGIISSIAGYISIRLLWRWQIVKEWNNRKSKRQET</sequence>
<dbReference type="EMBL" id="UOFL01000058">
    <property type="protein sequence ID" value="VAW74482.1"/>
    <property type="molecule type" value="Genomic_DNA"/>
</dbReference>
<dbReference type="Pfam" id="PF09835">
    <property type="entry name" value="DUF2062"/>
    <property type="match status" value="1"/>
</dbReference>